<gene>
    <name evidence="1" type="ORF">ALQ08_200304</name>
</gene>
<proteinExistence type="predicted"/>
<name>A0A3M4JV12_9PSED</name>
<evidence type="ECO:0000313" key="2">
    <source>
        <dbReference type="Proteomes" id="UP000269044"/>
    </source>
</evidence>
<dbReference type="RefSeq" id="WP_156356697.1">
    <property type="nucleotide sequence ID" value="NZ_RBRA01000235.1"/>
</dbReference>
<dbReference type="EMBL" id="RBRA01000235">
    <property type="protein sequence ID" value="RMQ20878.1"/>
    <property type="molecule type" value="Genomic_DNA"/>
</dbReference>
<accession>A0A3M4JV12</accession>
<evidence type="ECO:0000313" key="1">
    <source>
        <dbReference type="EMBL" id="RMQ20878.1"/>
    </source>
</evidence>
<dbReference type="Proteomes" id="UP000269044">
    <property type="component" value="Unassembled WGS sequence"/>
</dbReference>
<comment type="caution">
    <text evidence="1">The sequence shown here is derived from an EMBL/GenBank/DDBJ whole genome shotgun (WGS) entry which is preliminary data.</text>
</comment>
<dbReference type="AlphaFoldDB" id="A0A3M4JV12"/>
<sequence>MRTFKGSIKTDVQGSDVEFEFEVEDNATQTEIEYEAKQAAFEHVEWNFEEVKGV</sequence>
<organism evidence="1 2">
    <name type="scientific">Pseudomonas syringae pv. delphinii</name>
    <dbReference type="NCBI Taxonomy" id="192088"/>
    <lineage>
        <taxon>Bacteria</taxon>
        <taxon>Pseudomonadati</taxon>
        <taxon>Pseudomonadota</taxon>
        <taxon>Gammaproteobacteria</taxon>
        <taxon>Pseudomonadales</taxon>
        <taxon>Pseudomonadaceae</taxon>
        <taxon>Pseudomonas</taxon>
    </lineage>
</organism>
<reference evidence="1 2" key="1">
    <citation type="submission" date="2018-08" db="EMBL/GenBank/DDBJ databases">
        <title>Recombination of ecologically and evolutionarily significant loci maintains genetic cohesion in the Pseudomonas syringae species complex.</title>
        <authorList>
            <person name="Dillon M."/>
            <person name="Thakur S."/>
            <person name="Almeida R.N.D."/>
            <person name="Weir B.S."/>
            <person name="Guttman D.S."/>
        </authorList>
    </citation>
    <scope>NUCLEOTIDE SEQUENCE [LARGE SCALE GENOMIC DNA]</scope>
    <source>
        <strain evidence="1 2">ICMP 13052</strain>
    </source>
</reference>
<protein>
    <submittedName>
        <fullName evidence="1">Uncharacterized protein</fullName>
    </submittedName>
</protein>